<accession>A0A0M0KNB0</accession>
<name>A0A0M0KNB0_ALKHA</name>
<reference evidence="2" key="1">
    <citation type="submission" date="2015-08" db="EMBL/GenBank/DDBJ databases">
        <title>Complete DNA Sequence of Pseudomonas syringae pv. actinidiae, the Causal Agent of Kiwifruit Canker Disease.</title>
        <authorList>
            <person name="Rikkerink E.H.A."/>
            <person name="Fineran P.C."/>
        </authorList>
    </citation>
    <scope>NUCLEOTIDE SEQUENCE</scope>
    <source>
        <strain evidence="2">DSM 13666</strain>
    </source>
</reference>
<dbReference type="InterPro" id="IPR041657">
    <property type="entry name" value="HTH_17"/>
</dbReference>
<protein>
    <recommendedName>
        <fullName evidence="1">Helix-turn-helix domain-containing protein</fullName>
    </recommendedName>
</protein>
<organism evidence="2">
    <name type="scientific">Halalkalibacterium halodurans</name>
    <name type="common">Bacillus halodurans</name>
    <dbReference type="NCBI Taxonomy" id="86665"/>
    <lineage>
        <taxon>Bacteria</taxon>
        <taxon>Bacillati</taxon>
        <taxon>Bacillota</taxon>
        <taxon>Bacilli</taxon>
        <taxon>Bacillales</taxon>
        <taxon>Bacillaceae</taxon>
        <taxon>Halalkalibacterium (ex Joshi et al. 2022)</taxon>
    </lineage>
</organism>
<comment type="caution">
    <text evidence="2">The sequence shown here is derived from an EMBL/GenBank/DDBJ whole genome shotgun (WGS) entry which is preliminary data.</text>
</comment>
<dbReference type="PATRIC" id="fig|136160.3.peg.3302"/>
<gene>
    <name evidence="2" type="ORF">AMD02_14205</name>
</gene>
<dbReference type="AlphaFoldDB" id="A0A0M0KNB0"/>
<sequence length="238" mass="27387">MLDNIIGVEEAGEILGLSPGTVKNYCNEGKLAAQKIGKTWVLDRNNLRLKYTNRDIRNLNDVYYNGVTLSSKSGVSKIEKGIYSASFANVRLESSENTSYYTVTWDLKPLFDLASKGEYEWRIPHGLEKISKEREKDFLQYIETLEPYNKKINVQGKEFIILSLPTLLWDTDGVLYRAGAQSVDGEYYYVLWNVCNLVDPIKIEKASDPNLRCKKCLKYWSIDRRCVDEAGHDYVRNE</sequence>
<feature type="domain" description="Helix-turn-helix" evidence="1">
    <location>
        <begin position="8"/>
        <end position="47"/>
    </location>
</feature>
<dbReference type="EMBL" id="LILD01000001">
    <property type="protein sequence ID" value="KOO39873.1"/>
    <property type="molecule type" value="Genomic_DNA"/>
</dbReference>
<dbReference type="RefSeq" id="WP_053431718.1">
    <property type="nucleotide sequence ID" value="NZ_LILD02000002.1"/>
</dbReference>
<dbReference type="Pfam" id="PF12728">
    <property type="entry name" value="HTH_17"/>
    <property type="match status" value="1"/>
</dbReference>
<evidence type="ECO:0000259" key="1">
    <source>
        <dbReference type="Pfam" id="PF12728"/>
    </source>
</evidence>
<proteinExistence type="predicted"/>
<evidence type="ECO:0000313" key="2">
    <source>
        <dbReference type="EMBL" id="KOO39873.1"/>
    </source>
</evidence>